<dbReference type="InterPro" id="IPR007457">
    <property type="entry name" value="Fe_traffick_prot_YggX"/>
</dbReference>
<dbReference type="PANTHER" id="PTHR36965:SF1">
    <property type="entry name" value="FE(2+)-TRAFFICKING PROTEIN-RELATED"/>
    <property type="match status" value="1"/>
</dbReference>
<evidence type="ECO:0000313" key="3">
    <source>
        <dbReference type="Proteomes" id="UP001250932"/>
    </source>
</evidence>
<gene>
    <name evidence="2" type="ORF">PPG34_18070</name>
</gene>
<dbReference type="Pfam" id="PF04362">
    <property type="entry name" value="Iron_traffic"/>
    <property type="match status" value="1"/>
</dbReference>
<dbReference type="InterPro" id="IPR036766">
    <property type="entry name" value="Fe_traffick_prot_YggX_sf"/>
</dbReference>
<dbReference type="Gene3D" id="1.10.3880.10">
    <property type="entry name" value="Fe(II) trafficking protein YggX"/>
    <property type="match status" value="1"/>
</dbReference>
<organism evidence="2 3">
    <name type="scientific">Candidatus Nitronereus thalassa</name>
    <dbReference type="NCBI Taxonomy" id="3020898"/>
    <lineage>
        <taxon>Bacteria</taxon>
        <taxon>Pseudomonadati</taxon>
        <taxon>Nitrospirota</taxon>
        <taxon>Nitrospiria</taxon>
        <taxon>Nitrospirales</taxon>
        <taxon>Nitrospiraceae</taxon>
        <taxon>Candidatus Nitronereus</taxon>
    </lineage>
</organism>
<proteinExistence type="predicted"/>
<keyword evidence="1" id="KW-0408">Iron</keyword>
<protein>
    <submittedName>
        <fullName evidence="2">Fe(2+)-trafficking protein</fullName>
    </submittedName>
</protein>
<dbReference type="RefSeq" id="WP_313834847.1">
    <property type="nucleotide sequence ID" value="NZ_JAQOUE010000002.1"/>
</dbReference>
<evidence type="ECO:0000313" key="2">
    <source>
        <dbReference type="EMBL" id="MDT7044262.1"/>
    </source>
</evidence>
<sequence length="90" mass="10372">MAEIQCLKCEKTSEMMTEPLFMGKLEQEIKNSVCEACWTEWNKPGGVKTMVINEYQLNLGDENGRAALKKQMRAFFKLPDAGVEFKDYRT</sequence>
<dbReference type="EMBL" id="JAQOUE010000002">
    <property type="protein sequence ID" value="MDT7044262.1"/>
    <property type="molecule type" value="Genomic_DNA"/>
</dbReference>
<dbReference type="SUPFAM" id="SSF111148">
    <property type="entry name" value="YggX-like"/>
    <property type="match status" value="1"/>
</dbReference>
<dbReference type="PANTHER" id="PTHR36965">
    <property type="entry name" value="FE(2+)-TRAFFICKING PROTEIN-RELATED"/>
    <property type="match status" value="1"/>
</dbReference>
<name>A0ABU3KDV8_9BACT</name>
<accession>A0ABU3KDV8</accession>
<comment type="caution">
    <text evidence="2">The sequence shown here is derived from an EMBL/GenBank/DDBJ whole genome shotgun (WGS) entry which is preliminary data.</text>
</comment>
<reference evidence="2 3" key="1">
    <citation type="journal article" date="2023" name="ISME J.">
        <title>Cultivation and genomic characterization of novel and ubiquitous marine nitrite-oxidizing bacteria from the Nitrospirales.</title>
        <authorList>
            <person name="Mueller A.J."/>
            <person name="Daebeler A."/>
            <person name="Herbold C.W."/>
            <person name="Kirkegaard R.H."/>
            <person name="Daims H."/>
        </authorList>
    </citation>
    <scope>NUCLEOTIDE SEQUENCE [LARGE SCALE GENOMIC DNA]</scope>
    <source>
        <strain evidence="2 3">EB</strain>
    </source>
</reference>
<dbReference type="Proteomes" id="UP001250932">
    <property type="component" value="Unassembled WGS sequence"/>
</dbReference>
<keyword evidence="3" id="KW-1185">Reference proteome</keyword>
<evidence type="ECO:0000256" key="1">
    <source>
        <dbReference type="ARBA" id="ARBA00023004"/>
    </source>
</evidence>